<comment type="caution">
    <text evidence="2">The sequence shown here is derived from an EMBL/GenBank/DDBJ whole genome shotgun (WGS) entry which is preliminary data.</text>
</comment>
<evidence type="ECO:0000313" key="3">
    <source>
        <dbReference type="Proteomes" id="UP001499843"/>
    </source>
</evidence>
<dbReference type="InterPro" id="IPR000182">
    <property type="entry name" value="GNAT_dom"/>
</dbReference>
<evidence type="ECO:0000259" key="1">
    <source>
        <dbReference type="PROSITE" id="PS51186"/>
    </source>
</evidence>
<dbReference type="Gene3D" id="3.40.630.30">
    <property type="match status" value="1"/>
</dbReference>
<dbReference type="SUPFAM" id="SSF55729">
    <property type="entry name" value="Acyl-CoA N-acyltransferases (Nat)"/>
    <property type="match status" value="1"/>
</dbReference>
<organism evidence="2 3">
    <name type="scientific">Nonomuraea monospora</name>
    <dbReference type="NCBI Taxonomy" id="568818"/>
    <lineage>
        <taxon>Bacteria</taxon>
        <taxon>Bacillati</taxon>
        <taxon>Actinomycetota</taxon>
        <taxon>Actinomycetes</taxon>
        <taxon>Streptosporangiales</taxon>
        <taxon>Streptosporangiaceae</taxon>
        <taxon>Nonomuraea</taxon>
    </lineage>
</organism>
<dbReference type="InterPro" id="IPR051908">
    <property type="entry name" value="Ribosomal_N-acetyltransferase"/>
</dbReference>
<keyword evidence="3" id="KW-1185">Reference proteome</keyword>
<accession>A0ABP5PAU5</accession>
<name>A0ABP5PAU5_9ACTN</name>
<dbReference type="InterPro" id="IPR016181">
    <property type="entry name" value="Acyl_CoA_acyltransferase"/>
</dbReference>
<dbReference type="PROSITE" id="PS51186">
    <property type="entry name" value="GNAT"/>
    <property type="match status" value="1"/>
</dbReference>
<evidence type="ECO:0000313" key="2">
    <source>
        <dbReference type="EMBL" id="GAA2207612.1"/>
    </source>
</evidence>
<dbReference type="CDD" id="cd04301">
    <property type="entry name" value="NAT_SF"/>
    <property type="match status" value="1"/>
</dbReference>
<feature type="domain" description="N-acetyltransferase" evidence="1">
    <location>
        <begin position="6"/>
        <end position="171"/>
    </location>
</feature>
<dbReference type="Proteomes" id="UP001499843">
    <property type="component" value="Unassembled WGS sequence"/>
</dbReference>
<dbReference type="PANTHER" id="PTHR43441">
    <property type="entry name" value="RIBOSOMAL-PROTEIN-SERINE ACETYLTRANSFERASE"/>
    <property type="match status" value="1"/>
</dbReference>
<protein>
    <submittedName>
        <fullName evidence="2">GNAT family protein</fullName>
    </submittedName>
</protein>
<dbReference type="RefSeq" id="WP_344474965.1">
    <property type="nucleotide sequence ID" value="NZ_BAAAQX010000006.1"/>
</dbReference>
<dbReference type="EMBL" id="BAAAQX010000006">
    <property type="protein sequence ID" value="GAA2207612.1"/>
    <property type="molecule type" value="Genomic_DNA"/>
</dbReference>
<sequence length="180" mass="20539">MTRTPVTLHRLEPSDWQAVHTWASLPEACRYQTWGPNTEEQTRTFVAATAEEWTRVPQRLFAYTARAEGEVVGMGNLHIHSEAQRQGEITYIVHPRLWGQGVATAIGAELLRLAFEERGLHRVHATCDPRNAGSARVLEKLGLTWEGRLRHTALIRDGWRDSEVFGILEDEWRARRLGHA</sequence>
<gene>
    <name evidence="2" type="ORF">GCM10009850_030700</name>
</gene>
<dbReference type="Pfam" id="PF13302">
    <property type="entry name" value="Acetyltransf_3"/>
    <property type="match status" value="1"/>
</dbReference>
<reference evidence="3" key="1">
    <citation type="journal article" date="2019" name="Int. J. Syst. Evol. Microbiol.">
        <title>The Global Catalogue of Microorganisms (GCM) 10K type strain sequencing project: providing services to taxonomists for standard genome sequencing and annotation.</title>
        <authorList>
            <consortium name="The Broad Institute Genomics Platform"/>
            <consortium name="The Broad Institute Genome Sequencing Center for Infectious Disease"/>
            <person name="Wu L."/>
            <person name="Ma J."/>
        </authorList>
    </citation>
    <scope>NUCLEOTIDE SEQUENCE [LARGE SCALE GENOMIC DNA]</scope>
    <source>
        <strain evidence="3">JCM 16114</strain>
    </source>
</reference>
<dbReference type="PANTHER" id="PTHR43441:SF11">
    <property type="entry name" value="RIBOSOMAL-PROTEIN-SERINE ACETYLTRANSFERASE"/>
    <property type="match status" value="1"/>
</dbReference>
<proteinExistence type="predicted"/>